<sequence>MADRTASLGQMGLKAGVKSSIQQEMKHVGDMVVAAGKQTEARLRNAGGAIKDASR</sequence>
<dbReference type="RefSeq" id="WP_345824355.1">
    <property type="nucleotide sequence ID" value="NZ_JBDIML010000002.1"/>
</dbReference>
<evidence type="ECO:0008006" key="3">
    <source>
        <dbReference type="Google" id="ProtNLM"/>
    </source>
</evidence>
<protein>
    <recommendedName>
        <fullName evidence="3">CsbD family protein</fullName>
    </recommendedName>
</protein>
<dbReference type="Proteomes" id="UP001444625">
    <property type="component" value="Unassembled WGS sequence"/>
</dbReference>
<accession>A0ABU9XF65</accession>
<keyword evidence="2" id="KW-1185">Reference proteome</keyword>
<comment type="caution">
    <text evidence="1">The sequence shown here is derived from an EMBL/GenBank/DDBJ whole genome shotgun (WGS) entry which is preliminary data.</text>
</comment>
<name>A0ABU9XF65_9BACI</name>
<organism evidence="1 2">
    <name type="scientific">Ornithinibacillus xuwenensis</name>
    <dbReference type="NCBI Taxonomy" id="3144668"/>
    <lineage>
        <taxon>Bacteria</taxon>
        <taxon>Bacillati</taxon>
        <taxon>Bacillota</taxon>
        <taxon>Bacilli</taxon>
        <taxon>Bacillales</taxon>
        <taxon>Bacillaceae</taxon>
        <taxon>Ornithinibacillus</taxon>
    </lineage>
</organism>
<evidence type="ECO:0000313" key="2">
    <source>
        <dbReference type="Proteomes" id="UP001444625"/>
    </source>
</evidence>
<proteinExistence type="predicted"/>
<reference evidence="1 2" key="1">
    <citation type="submission" date="2024-05" db="EMBL/GenBank/DDBJ databases">
        <authorList>
            <person name="Haq I."/>
            <person name="Ullah Z."/>
            <person name="Ahmad R."/>
            <person name="Li M."/>
            <person name="Tong Y."/>
        </authorList>
    </citation>
    <scope>NUCLEOTIDE SEQUENCE [LARGE SCALE GENOMIC DNA]</scope>
    <source>
        <strain evidence="1 2">16A2E</strain>
    </source>
</reference>
<dbReference type="EMBL" id="JBDIML010000002">
    <property type="protein sequence ID" value="MEN2766889.1"/>
    <property type="molecule type" value="Genomic_DNA"/>
</dbReference>
<evidence type="ECO:0000313" key="1">
    <source>
        <dbReference type="EMBL" id="MEN2766889.1"/>
    </source>
</evidence>
<gene>
    <name evidence="1" type="ORF">ABC228_06810</name>
</gene>